<keyword evidence="6 9" id="KW-0030">Aminoacyl-tRNA synthetase</keyword>
<dbReference type="InterPro" id="IPR014729">
    <property type="entry name" value="Rossmann-like_a/b/a_fold"/>
</dbReference>
<comment type="caution">
    <text evidence="10">The sequence shown here is derived from an EMBL/GenBank/DDBJ whole genome shotgun (WGS) entry which is preliminary data.</text>
</comment>
<dbReference type="GO" id="GO:0005524">
    <property type="term" value="F:ATP binding"/>
    <property type="evidence" value="ECO:0007669"/>
    <property type="project" value="UniProtKB-KW"/>
</dbReference>
<dbReference type="InterPro" id="IPR002307">
    <property type="entry name" value="Tyr-tRNA-ligase"/>
</dbReference>
<comment type="catalytic activity">
    <reaction evidence="8">
        <text>tRNA(Tyr) + L-tyrosine + ATP = L-tyrosyl-tRNA(Tyr) + AMP + diphosphate + H(+)</text>
        <dbReference type="Rhea" id="RHEA:10220"/>
        <dbReference type="Rhea" id="RHEA-COMP:9706"/>
        <dbReference type="Rhea" id="RHEA-COMP:9707"/>
        <dbReference type="ChEBI" id="CHEBI:15378"/>
        <dbReference type="ChEBI" id="CHEBI:30616"/>
        <dbReference type="ChEBI" id="CHEBI:33019"/>
        <dbReference type="ChEBI" id="CHEBI:58315"/>
        <dbReference type="ChEBI" id="CHEBI:78442"/>
        <dbReference type="ChEBI" id="CHEBI:78536"/>
        <dbReference type="ChEBI" id="CHEBI:456215"/>
        <dbReference type="EC" id="6.1.1.1"/>
    </reaction>
</comment>
<accession>A0A4S3J5W0</accession>
<keyword evidence="2 9" id="KW-0436">Ligase</keyword>
<keyword evidence="5 9" id="KW-0648">Protein biosynthesis</keyword>
<protein>
    <recommendedName>
        <fullName evidence="1">tyrosine--tRNA ligase</fullName>
        <ecNumber evidence="1">6.1.1.1</ecNumber>
    </recommendedName>
    <alternativeName>
        <fullName evidence="7">Tyrosyl-tRNA synthetase</fullName>
    </alternativeName>
</protein>
<keyword evidence="3 9" id="KW-0547">Nucleotide-binding</keyword>
<dbReference type="Pfam" id="PF00579">
    <property type="entry name" value="tRNA-synt_1b"/>
    <property type="match status" value="1"/>
</dbReference>
<dbReference type="InterPro" id="IPR002305">
    <property type="entry name" value="aa-tRNA-synth_Ic"/>
</dbReference>
<proteinExistence type="inferred from homology"/>
<dbReference type="Proteomes" id="UP000308092">
    <property type="component" value="Unassembled WGS sequence"/>
</dbReference>
<dbReference type="PANTHER" id="PTHR46264:SF4">
    <property type="entry name" value="TYROSINE--TRNA LIGASE, CYTOPLASMIC"/>
    <property type="match status" value="1"/>
</dbReference>
<evidence type="ECO:0000256" key="9">
    <source>
        <dbReference type="RuleBase" id="RU363036"/>
    </source>
</evidence>
<dbReference type="PIRSF" id="PIRSF006588">
    <property type="entry name" value="TyrRS_arch_euk"/>
    <property type="match status" value="1"/>
</dbReference>
<sequence>MAIEDRSANMYNTITQRLEVVTADRIKNKLLAGNNVKGYWVIYLTVGPLAHIGYLVPLVKVAEFVAEGIDFTILIADLYGFLVNYDVCLETVEYRTQYYTSLITAILKSLGVPTSKVRIVRESEYSMTQPFCKDSMRMCSVASLEDIKLVGLEVTKTPMMSPLLCPIHHALDEVYLGCDFQLGGLDQLGFFAFADRCLPRIGYEPVSHLAAAIIPGLTTEKMSSSAPAETKISFLDPKDIVDKKIAGAHIRQGDISANAIMAIFQHIIFPLRLLGIPTSTMIEVRLLNGSIKQYRSYELLELDFLKGVTDQASLRSIVAETINQILEPVREQYKADAEWRLVEKLAYAVC</sequence>
<dbReference type="PRINTS" id="PR01040">
    <property type="entry name" value="TRNASYNTHTYR"/>
</dbReference>
<dbReference type="GO" id="GO:0006437">
    <property type="term" value="P:tyrosyl-tRNA aminoacylation"/>
    <property type="evidence" value="ECO:0007669"/>
    <property type="project" value="InterPro"/>
</dbReference>
<gene>
    <name evidence="10" type="ORF">EYZ11_012339</name>
</gene>
<dbReference type="GO" id="GO:0005737">
    <property type="term" value="C:cytoplasm"/>
    <property type="evidence" value="ECO:0007669"/>
    <property type="project" value="TreeGrafter"/>
</dbReference>
<evidence type="ECO:0000256" key="7">
    <source>
        <dbReference type="ARBA" id="ARBA00033323"/>
    </source>
</evidence>
<dbReference type="EMBL" id="SOSA01000906">
    <property type="protein sequence ID" value="THC88211.1"/>
    <property type="molecule type" value="Genomic_DNA"/>
</dbReference>
<dbReference type="GO" id="GO:0004831">
    <property type="term" value="F:tyrosine-tRNA ligase activity"/>
    <property type="evidence" value="ECO:0007669"/>
    <property type="project" value="UniProtKB-EC"/>
</dbReference>
<dbReference type="Gene3D" id="3.40.50.620">
    <property type="entry name" value="HUPs"/>
    <property type="match status" value="1"/>
</dbReference>
<evidence type="ECO:0000256" key="2">
    <source>
        <dbReference type="ARBA" id="ARBA00022598"/>
    </source>
</evidence>
<dbReference type="EC" id="6.1.1.1" evidence="1"/>
<dbReference type="InterPro" id="IPR050489">
    <property type="entry name" value="Tyr-tRNA_synthase"/>
</dbReference>
<dbReference type="Gene3D" id="1.10.240.10">
    <property type="entry name" value="Tyrosyl-Transfer RNA Synthetase"/>
    <property type="match status" value="1"/>
</dbReference>
<evidence type="ECO:0000256" key="1">
    <source>
        <dbReference type="ARBA" id="ARBA00013160"/>
    </source>
</evidence>
<comment type="similarity">
    <text evidence="9">Belongs to the class-I aminoacyl-tRNA synthetase family.</text>
</comment>
<name>A0A4S3J5W0_9EURO</name>
<evidence type="ECO:0000256" key="8">
    <source>
        <dbReference type="ARBA" id="ARBA00048248"/>
    </source>
</evidence>
<keyword evidence="11" id="KW-1185">Reference proteome</keyword>
<evidence type="ECO:0000256" key="6">
    <source>
        <dbReference type="ARBA" id="ARBA00023146"/>
    </source>
</evidence>
<evidence type="ECO:0000256" key="4">
    <source>
        <dbReference type="ARBA" id="ARBA00022840"/>
    </source>
</evidence>
<evidence type="ECO:0000313" key="11">
    <source>
        <dbReference type="Proteomes" id="UP000308092"/>
    </source>
</evidence>
<dbReference type="InterPro" id="IPR023617">
    <property type="entry name" value="Tyr-tRNA-ligase_arc/euk-type"/>
</dbReference>
<evidence type="ECO:0000256" key="3">
    <source>
        <dbReference type="ARBA" id="ARBA00022741"/>
    </source>
</evidence>
<dbReference type="PANTHER" id="PTHR46264">
    <property type="entry name" value="TYROSINE-TRNA LIGASE"/>
    <property type="match status" value="1"/>
</dbReference>
<evidence type="ECO:0000313" key="10">
    <source>
        <dbReference type="EMBL" id="THC88211.1"/>
    </source>
</evidence>
<organism evidence="10 11">
    <name type="scientific">Aspergillus tanneri</name>
    <dbReference type="NCBI Taxonomy" id="1220188"/>
    <lineage>
        <taxon>Eukaryota</taxon>
        <taxon>Fungi</taxon>
        <taxon>Dikarya</taxon>
        <taxon>Ascomycota</taxon>
        <taxon>Pezizomycotina</taxon>
        <taxon>Eurotiomycetes</taxon>
        <taxon>Eurotiomycetidae</taxon>
        <taxon>Eurotiales</taxon>
        <taxon>Aspergillaceae</taxon>
        <taxon>Aspergillus</taxon>
        <taxon>Aspergillus subgen. Circumdati</taxon>
    </lineage>
</organism>
<dbReference type="STRING" id="1220188.A0A4S3J5W0"/>
<keyword evidence="4 9" id="KW-0067">ATP-binding</keyword>
<dbReference type="AlphaFoldDB" id="A0A4S3J5W0"/>
<evidence type="ECO:0000256" key="5">
    <source>
        <dbReference type="ARBA" id="ARBA00022917"/>
    </source>
</evidence>
<dbReference type="VEuPathDB" id="FungiDB:EYZ11_012339"/>
<dbReference type="SUPFAM" id="SSF52374">
    <property type="entry name" value="Nucleotidylyl transferase"/>
    <property type="match status" value="1"/>
</dbReference>
<reference evidence="10 11" key="1">
    <citation type="submission" date="2019-03" db="EMBL/GenBank/DDBJ databases">
        <title>The genome sequence of a newly discovered highly antifungal drug resistant Aspergillus species, Aspergillus tanneri NIH 1004.</title>
        <authorList>
            <person name="Mounaud S."/>
            <person name="Singh I."/>
            <person name="Joardar V."/>
            <person name="Pakala S."/>
            <person name="Pakala S."/>
            <person name="Venepally P."/>
            <person name="Hoover J."/>
            <person name="Nierman W."/>
            <person name="Chung J."/>
            <person name="Losada L."/>
        </authorList>
    </citation>
    <scope>NUCLEOTIDE SEQUENCE [LARGE SCALE GENOMIC DNA]</scope>
    <source>
        <strain evidence="10 11">NIH1004</strain>
    </source>
</reference>